<dbReference type="CDD" id="cd09612">
    <property type="entry name" value="Jacalin"/>
    <property type="match status" value="1"/>
</dbReference>
<dbReference type="InterPro" id="IPR033734">
    <property type="entry name" value="Jacalin-like_lectin_dom_plant"/>
</dbReference>
<evidence type="ECO:0000256" key="1">
    <source>
        <dbReference type="ARBA" id="ARBA00022734"/>
    </source>
</evidence>
<keyword evidence="1" id="KW-0430">Lectin</keyword>
<feature type="domain" description="Jacalin-type lectin" evidence="2">
    <location>
        <begin position="4"/>
        <end position="157"/>
    </location>
</feature>
<gene>
    <name evidence="3" type="primary">LOC123133038</name>
</gene>
<accession>A0A3B6PCW9</accession>
<dbReference type="Proteomes" id="UP000019116">
    <property type="component" value="Chromosome 6B"/>
</dbReference>
<protein>
    <recommendedName>
        <fullName evidence="2">Jacalin-type lectin domain-containing protein</fullName>
    </recommendedName>
</protein>
<evidence type="ECO:0000313" key="3">
    <source>
        <dbReference type="EnsemblPlants" id="TraesCS6B02G007900.1"/>
    </source>
</evidence>
<proteinExistence type="predicted"/>
<dbReference type="STRING" id="4565.A0A3B6PCW9"/>
<sequence>MADPVKVGPWGAAGQGRDINVGSRPQRLNTITIGWEPSWGYGNGRIIGISFVYVDQNDKEITVGPWGKIDREHSRAIQIDQDEKLYVVSGTFNDAGVTSLMLKTNKTEHGPFGHAAGSAFSVPLKQAQDDGEVVGEVVAFFCRSNDTLQALGVYVLGENGLPVMIGPWGGIVNQRISTPVQLKSVTVYSTQRIDGFSFTYVDQNGDDIPVGTWGTTNGQKNTFSLNEGEYVKDMTGTFDLDGVTSLKFTTNREHVHGLYGRLSGTDFRVPLPDNAVVGNDGNHNGGVLGFFGGSGGNSLVALGVFVGVAPAPKP</sequence>
<dbReference type="GeneID" id="123133038"/>
<dbReference type="InterPro" id="IPR001229">
    <property type="entry name" value="Jacalin-like_lectin_dom"/>
</dbReference>
<evidence type="ECO:0000313" key="4">
    <source>
        <dbReference type="Proteomes" id="UP000019116"/>
    </source>
</evidence>
<dbReference type="SMR" id="A0A3B6PCW9"/>
<dbReference type="AlphaFoldDB" id="A0A3B6PCW9"/>
<dbReference type="PANTHER" id="PTHR46506">
    <property type="entry name" value="OS05G0143600 PROTEIN"/>
    <property type="match status" value="1"/>
</dbReference>
<dbReference type="Gramene" id="TraesCS6B03G0011200.1">
    <property type="protein sequence ID" value="TraesCS6B03G0011200.1.CDS"/>
    <property type="gene ID" value="TraesCS6B03G0011200"/>
</dbReference>
<keyword evidence="4" id="KW-1185">Reference proteome</keyword>
<feature type="domain" description="Jacalin-type lectin" evidence="2">
    <location>
        <begin position="162"/>
        <end position="308"/>
    </location>
</feature>
<dbReference type="InterPro" id="IPR036404">
    <property type="entry name" value="Jacalin-like_lectin_dom_sf"/>
</dbReference>
<dbReference type="Pfam" id="PF01419">
    <property type="entry name" value="Jacalin"/>
    <property type="match status" value="2"/>
</dbReference>
<dbReference type="GO" id="GO:0030246">
    <property type="term" value="F:carbohydrate binding"/>
    <property type="evidence" value="ECO:0007669"/>
    <property type="project" value="UniProtKB-KW"/>
</dbReference>
<dbReference type="EnsemblPlants" id="TraesCS6B02G007900.1">
    <property type="protein sequence ID" value="TraesCS6B02G007900.1"/>
    <property type="gene ID" value="TraesCS6B02G007900"/>
</dbReference>
<reference evidence="3" key="2">
    <citation type="submission" date="2018-10" db="UniProtKB">
        <authorList>
            <consortium name="EnsemblPlants"/>
        </authorList>
    </citation>
    <scope>IDENTIFICATION</scope>
</reference>
<dbReference type="Gramene" id="TraesNOR6B03G03450730.1">
    <property type="protein sequence ID" value="TraesNOR6B03G03450730.1"/>
    <property type="gene ID" value="TraesNOR6B03G03450730"/>
</dbReference>
<dbReference type="SMART" id="SM00915">
    <property type="entry name" value="Jacalin"/>
    <property type="match status" value="1"/>
</dbReference>
<dbReference type="Gramene" id="TraesNOR6B03G03450740.1">
    <property type="protein sequence ID" value="TraesNOR6B03G03450740.1"/>
    <property type="gene ID" value="TraesNOR6B03G03450740"/>
</dbReference>
<evidence type="ECO:0000259" key="2">
    <source>
        <dbReference type="PROSITE" id="PS51752"/>
    </source>
</evidence>
<dbReference type="RefSeq" id="XP_044408520.1">
    <property type="nucleotide sequence ID" value="XM_044552585.1"/>
</dbReference>
<dbReference type="KEGG" id="taes:123133038"/>
<dbReference type="SUPFAM" id="SSF51101">
    <property type="entry name" value="Mannose-binding lectins"/>
    <property type="match status" value="2"/>
</dbReference>
<dbReference type="OrthoDB" id="627839at2759"/>
<dbReference type="Gramene" id="TraesCS6B02G007900.1">
    <property type="protein sequence ID" value="TraesCS6B02G007900.1"/>
    <property type="gene ID" value="TraesCS6B02G007900"/>
</dbReference>
<dbReference type="PROSITE" id="PS51752">
    <property type="entry name" value="JACALIN_LECTIN"/>
    <property type="match status" value="2"/>
</dbReference>
<reference evidence="3" key="1">
    <citation type="submission" date="2018-08" db="EMBL/GenBank/DDBJ databases">
        <authorList>
            <person name="Rossello M."/>
        </authorList>
    </citation>
    <scope>NUCLEOTIDE SEQUENCE [LARGE SCALE GENOMIC DNA]</scope>
    <source>
        <strain evidence="3">cv. Chinese Spring</strain>
    </source>
</reference>
<organism evidence="3">
    <name type="scientific">Triticum aestivum</name>
    <name type="common">Wheat</name>
    <dbReference type="NCBI Taxonomy" id="4565"/>
    <lineage>
        <taxon>Eukaryota</taxon>
        <taxon>Viridiplantae</taxon>
        <taxon>Streptophyta</taxon>
        <taxon>Embryophyta</taxon>
        <taxon>Tracheophyta</taxon>
        <taxon>Spermatophyta</taxon>
        <taxon>Magnoliopsida</taxon>
        <taxon>Liliopsida</taxon>
        <taxon>Poales</taxon>
        <taxon>Poaceae</taxon>
        <taxon>BOP clade</taxon>
        <taxon>Pooideae</taxon>
        <taxon>Triticodae</taxon>
        <taxon>Triticeae</taxon>
        <taxon>Triticinae</taxon>
        <taxon>Triticum</taxon>
    </lineage>
</organism>
<name>A0A3B6PCW9_WHEAT</name>
<dbReference type="Gene3D" id="2.100.10.30">
    <property type="entry name" value="Jacalin-like lectin domain"/>
    <property type="match status" value="2"/>
</dbReference>